<evidence type="ECO:0000256" key="2">
    <source>
        <dbReference type="ARBA" id="ARBA00022771"/>
    </source>
</evidence>
<dbReference type="Pfam" id="PF01753">
    <property type="entry name" value="zf-MYND"/>
    <property type="match status" value="1"/>
</dbReference>
<evidence type="ECO:0000256" key="4">
    <source>
        <dbReference type="PROSITE-ProRule" id="PRU00134"/>
    </source>
</evidence>
<dbReference type="PROSITE" id="PS01360">
    <property type="entry name" value="ZF_MYND_1"/>
    <property type="match status" value="1"/>
</dbReference>
<dbReference type="STRING" id="686832.A0A0C3CKK2"/>
<protein>
    <recommendedName>
        <fullName evidence="5">MYND-type domain-containing protein</fullName>
    </recommendedName>
</protein>
<evidence type="ECO:0000256" key="1">
    <source>
        <dbReference type="ARBA" id="ARBA00022723"/>
    </source>
</evidence>
<dbReference type="SUPFAM" id="SSF144232">
    <property type="entry name" value="HIT/MYND zinc finger-like"/>
    <property type="match status" value="1"/>
</dbReference>
<keyword evidence="1" id="KW-0479">Metal-binding</keyword>
<dbReference type="HOGENOM" id="CLU_076139_2_0_1"/>
<proteinExistence type="predicted"/>
<reference evidence="6 7" key="1">
    <citation type="submission" date="2014-04" db="EMBL/GenBank/DDBJ databases">
        <authorList>
            <consortium name="DOE Joint Genome Institute"/>
            <person name="Kuo A."/>
            <person name="Gay G."/>
            <person name="Dore J."/>
            <person name="Kohler A."/>
            <person name="Nagy L.G."/>
            <person name="Floudas D."/>
            <person name="Copeland A."/>
            <person name="Barry K.W."/>
            <person name="Cichocki N."/>
            <person name="Veneault-Fourrey C."/>
            <person name="LaButti K."/>
            <person name="Lindquist E.A."/>
            <person name="Lipzen A."/>
            <person name="Lundell T."/>
            <person name="Morin E."/>
            <person name="Murat C."/>
            <person name="Sun H."/>
            <person name="Tunlid A."/>
            <person name="Henrissat B."/>
            <person name="Grigoriev I.V."/>
            <person name="Hibbett D.S."/>
            <person name="Martin F."/>
            <person name="Nordberg H.P."/>
            <person name="Cantor M.N."/>
            <person name="Hua S.X."/>
        </authorList>
    </citation>
    <scope>NUCLEOTIDE SEQUENCE [LARGE SCALE GENOMIC DNA]</scope>
    <source>
        <strain evidence="7">h7</strain>
    </source>
</reference>
<dbReference type="GO" id="GO:0008270">
    <property type="term" value="F:zinc ion binding"/>
    <property type="evidence" value="ECO:0007669"/>
    <property type="project" value="UniProtKB-KW"/>
</dbReference>
<dbReference type="EMBL" id="KN831774">
    <property type="protein sequence ID" value="KIM44316.1"/>
    <property type="molecule type" value="Genomic_DNA"/>
</dbReference>
<sequence length="149" mass="16976">MYLVKDKAGKQFLVALYLDNGVEIPAIWKKHCFPGSVIAIMYATSHSFADGQHGVRVEELENIKMIPCSLDTLLRIGDDLKKPTTSGECASCKSPASLRCSKCSVVNYCGADCQLRDWKERHKLDCVAIQKVVEWKGRNWKRFNEYWMN</sequence>
<dbReference type="PROSITE" id="PS50865">
    <property type="entry name" value="ZF_MYND_2"/>
    <property type="match status" value="1"/>
</dbReference>
<dbReference type="Gene3D" id="6.10.140.2220">
    <property type="match status" value="1"/>
</dbReference>
<keyword evidence="7" id="KW-1185">Reference proteome</keyword>
<evidence type="ECO:0000313" key="6">
    <source>
        <dbReference type="EMBL" id="KIM44316.1"/>
    </source>
</evidence>
<evidence type="ECO:0000313" key="7">
    <source>
        <dbReference type="Proteomes" id="UP000053424"/>
    </source>
</evidence>
<dbReference type="Proteomes" id="UP000053424">
    <property type="component" value="Unassembled WGS sequence"/>
</dbReference>
<evidence type="ECO:0000259" key="5">
    <source>
        <dbReference type="PROSITE" id="PS50865"/>
    </source>
</evidence>
<gene>
    <name evidence="6" type="ORF">M413DRAFT_443324</name>
</gene>
<feature type="domain" description="MYND-type" evidence="5">
    <location>
        <begin position="89"/>
        <end position="126"/>
    </location>
</feature>
<dbReference type="AlphaFoldDB" id="A0A0C3CKK2"/>
<reference evidence="7" key="2">
    <citation type="submission" date="2015-01" db="EMBL/GenBank/DDBJ databases">
        <title>Evolutionary Origins and Diversification of the Mycorrhizal Mutualists.</title>
        <authorList>
            <consortium name="DOE Joint Genome Institute"/>
            <consortium name="Mycorrhizal Genomics Consortium"/>
            <person name="Kohler A."/>
            <person name="Kuo A."/>
            <person name="Nagy L.G."/>
            <person name="Floudas D."/>
            <person name="Copeland A."/>
            <person name="Barry K.W."/>
            <person name="Cichocki N."/>
            <person name="Veneault-Fourrey C."/>
            <person name="LaButti K."/>
            <person name="Lindquist E.A."/>
            <person name="Lipzen A."/>
            <person name="Lundell T."/>
            <person name="Morin E."/>
            <person name="Murat C."/>
            <person name="Riley R."/>
            <person name="Ohm R."/>
            <person name="Sun H."/>
            <person name="Tunlid A."/>
            <person name="Henrissat B."/>
            <person name="Grigoriev I.V."/>
            <person name="Hibbett D.S."/>
            <person name="Martin F."/>
        </authorList>
    </citation>
    <scope>NUCLEOTIDE SEQUENCE [LARGE SCALE GENOMIC DNA]</scope>
    <source>
        <strain evidence="7">h7</strain>
    </source>
</reference>
<accession>A0A0C3CKK2</accession>
<organism evidence="6 7">
    <name type="scientific">Hebeloma cylindrosporum</name>
    <dbReference type="NCBI Taxonomy" id="76867"/>
    <lineage>
        <taxon>Eukaryota</taxon>
        <taxon>Fungi</taxon>
        <taxon>Dikarya</taxon>
        <taxon>Basidiomycota</taxon>
        <taxon>Agaricomycotina</taxon>
        <taxon>Agaricomycetes</taxon>
        <taxon>Agaricomycetidae</taxon>
        <taxon>Agaricales</taxon>
        <taxon>Agaricineae</taxon>
        <taxon>Hymenogastraceae</taxon>
        <taxon>Hebeloma</taxon>
    </lineage>
</organism>
<dbReference type="OrthoDB" id="265717at2759"/>
<dbReference type="InterPro" id="IPR002893">
    <property type="entry name" value="Znf_MYND"/>
</dbReference>
<evidence type="ECO:0000256" key="3">
    <source>
        <dbReference type="ARBA" id="ARBA00022833"/>
    </source>
</evidence>
<name>A0A0C3CKK2_HEBCY</name>
<keyword evidence="2 4" id="KW-0863">Zinc-finger</keyword>
<keyword evidence="3" id="KW-0862">Zinc</keyword>